<keyword evidence="4" id="KW-1185">Reference proteome</keyword>
<dbReference type="Pfam" id="PF05050">
    <property type="entry name" value="Methyltransf_21"/>
    <property type="match status" value="1"/>
</dbReference>
<gene>
    <name evidence="3" type="ORF">PFY00_01880</name>
</gene>
<organism evidence="3 4">
    <name type="scientific">Thalassococcus lentus</name>
    <dbReference type="NCBI Taxonomy" id="1210524"/>
    <lineage>
        <taxon>Bacteria</taxon>
        <taxon>Pseudomonadati</taxon>
        <taxon>Pseudomonadota</taxon>
        <taxon>Alphaproteobacteria</taxon>
        <taxon>Rhodobacterales</taxon>
        <taxon>Roseobacteraceae</taxon>
        <taxon>Thalassococcus</taxon>
    </lineage>
</organism>
<dbReference type="InterPro" id="IPR052514">
    <property type="entry name" value="SAM-dependent_MTase"/>
</dbReference>
<dbReference type="PANTHER" id="PTHR34203:SF15">
    <property type="entry name" value="SLL1173 PROTEIN"/>
    <property type="match status" value="1"/>
</dbReference>
<accession>A0ABT4XNF4</accession>
<dbReference type="InterPro" id="IPR006342">
    <property type="entry name" value="FkbM_mtfrase"/>
</dbReference>
<dbReference type="PANTHER" id="PTHR34203">
    <property type="entry name" value="METHYLTRANSFERASE, FKBM FAMILY PROTEIN"/>
    <property type="match status" value="1"/>
</dbReference>
<dbReference type="GO" id="GO:0032259">
    <property type="term" value="P:methylation"/>
    <property type="evidence" value="ECO:0007669"/>
    <property type="project" value="UniProtKB-KW"/>
</dbReference>
<evidence type="ECO:0000259" key="2">
    <source>
        <dbReference type="Pfam" id="PF05050"/>
    </source>
</evidence>
<protein>
    <submittedName>
        <fullName evidence="3">FkbM family methyltransferase</fullName>
    </submittedName>
</protein>
<dbReference type="RefSeq" id="WP_271430817.1">
    <property type="nucleotide sequence ID" value="NZ_JAQIOY010000001.1"/>
</dbReference>
<evidence type="ECO:0000256" key="1">
    <source>
        <dbReference type="SAM" id="MobiDB-lite"/>
    </source>
</evidence>
<comment type="caution">
    <text evidence="3">The sequence shown here is derived from an EMBL/GenBank/DDBJ whole genome shotgun (WGS) entry which is preliminary data.</text>
</comment>
<dbReference type="EMBL" id="JAQIOY010000001">
    <property type="protein sequence ID" value="MDA7423466.1"/>
    <property type="molecule type" value="Genomic_DNA"/>
</dbReference>
<sequence>MQLKSEASSAMATTGTKAKPQNEYGTYHVPEGLEGRPAAKAVLSGVPYEPDTLKFMRANAGDGDIIHAGMFFGDFLPALSTALAKNAQLWGFEPNPGNFEAAEKTAKMNKLKNANLFNAALSNTSGQILFKTKDDKGKSLGGLSHFVQEDGDGVEAVDAMMLDYVVPLDRKVSILQLDVEGHEKEAMKGAYHIINRWKPILVLEYFGQLHWINRNFRGLGYERIGKLHGNHVYAVEGSGISI</sequence>
<dbReference type="GO" id="GO:0008168">
    <property type="term" value="F:methyltransferase activity"/>
    <property type="evidence" value="ECO:0007669"/>
    <property type="project" value="UniProtKB-KW"/>
</dbReference>
<dbReference type="InterPro" id="IPR029063">
    <property type="entry name" value="SAM-dependent_MTases_sf"/>
</dbReference>
<proteinExistence type="predicted"/>
<dbReference type="NCBIfam" id="TIGR01444">
    <property type="entry name" value="fkbM_fam"/>
    <property type="match status" value="1"/>
</dbReference>
<keyword evidence="3" id="KW-0489">Methyltransferase</keyword>
<reference evidence="3 4" key="1">
    <citation type="submission" date="2023-01" db="EMBL/GenBank/DDBJ databases">
        <title>Thalassococcus onchidii sp. nov., isolated from a marine invertebrate from the South China Sea.</title>
        <authorList>
            <person name="Xu S."/>
            <person name="Liu Z."/>
            <person name="Xu Y."/>
        </authorList>
    </citation>
    <scope>NUCLEOTIDE SEQUENCE [LARGE SCALE GENOMIC DNA]</scope>
    <source>
        <strain evidence="3 4">KCTC 32084</strain>
    </source>
</reference>
<feature type="region of interest" description="Disordered" evidence="1">
    <location>
        <begin position="1"/>
        <end position="25"/>
    </location>
</feature>
<dbReference type="Proteomes" id="UP001210720">
    <property type="component" value="Unassembled WGS sequence"/>
</dbReference>
<feature type="domain" description="Methyltransferase FkbM" evidence="2">
    <location>
        <begin position="83"/>
        <end position="206"/>
    </location>
</feature>
<dbReference type="Gene3D" id="3.40.50.150">
    <property type="entry name" value="Vaccinia Virus protein VP39"/>
    <property type="match status" value="1"/>
</dbReference>
<evidence type="ECO:0000313" key="3">
    <source>
        <dbReference type="EMBL" id="MDA7423466.1"/>
    </source>
</evidence>
<keyword evidence="3" id="KW-0808">Transferase</keyword>
<dbReference type="SUPFAM" id="SSF53335">
    <property type="entry name" value="S-adenosyl-L-methionine-dependent methyltransferases"/>
    <property type="match status" value="1"/>
</dbReference>
<name>A0ABT4XNF4_9RHOB</name>
<feature type="compositionally biased region" description="Polar residues" evidence="1">
    <location>
        <begin position="1"/>
        <end position="16"/>
    </location>
</feature>
<evidence type="ECO:0000313" key="4">
    <source>
        <dbReference type="Proteomes" id="UP001210720"/>
    </source>
</evidence>